<sequence length="119" mass="13716">MTIKECYEQLGQNYEEVLDRLGSEVILKKFVIKFLDDPSFQMLEDGLKEKNADQAFRAAHTIKGICLNLGFDKLYQASSDLTEQLRGKDTVEETDDLFLKVKEQYTKLVEVVRKMAMEG</sequence>
<reference evidence="3 4" key="1">
    <citation type="submission" date="2018-08" db="EMBL/GenBank/DDBJ databases">
        <title>A genome reference for cultivated species of the human gut microbiota.</title>
        <authorList>
            <person name="Zou Y."/>
            <person name="Xue W."/>
            <person name="Luo G."/>
        </authorList>
    </citation>
    <scope>NUCLEOTIDE SEQUENCE [LARGE SCALE GENOMIC DNA]</scope>
    <source>
        <strain evidence="3 4">AM43-11</strain>
    </source>
</reference>
<dbReference type="Gene3D" id="1.20.120.160">
    <property type="entry name" value="HPT domain"/>
    <property type="match status" value="1"/>
</dbReference>
<protein>
    <submittedName>
        <fullName evidence="3">Hpt domain-containing protein</fullName>
    </submittedName>
</protein>
<dbReference type="PROSITE" id="PS50894">
    <property type="entry name" value="HPT"/>
    <property type="match status" value="1"/>
</dbReference>
<dbReference type="GO" id="GO:0000160">
    <property type="term" value="P:phosphorelay signal transduction system"/>
    <property type="evidence" value="ECO:0007669"/>
    <property type="project" value="InterPro"/>
</dbReference>
<feature type="modified residue" description="Phosphohistidine" evidence="1">
    <location>
        <position position="60"/>
    </location>
</feature>
<proteinExistence type="predicted"/>
<dbReference type="AlphaFoldDB" id="A0A3R6A4I2"/>
<evidence type="ECO:0000313" key="4">
    <source>
        <dbReference type="Proteomes" id="UP000284465"/>
    </source>
</evidence>
<dbReference type="EMBL" id="QSFP01000006">
    <property type="protein sequence ID" value="RHA68008.1"/>
    <property type="molecule type" value="Genomic_DNA"/>
</dbReference>
<gene>
    <name evidence="3" type="ORF">DW927_07640</name>
</gene>
<dbReference type="Proteomes" id="UP000284465">
    <property type="component" value="Unassembled WGS sequence"/>
</dbReference>
<organism evidence="3 4">
    <name type="scientific">Roseburia intestinalis</name>
    <dbReference type="NCBI Taxonomy" id="166486"/>
    <lineage>
        <taxon>Bacteria</taxon>
        <taxon>Bacillati</taxon>
        <taxon>Bacillota</taxon>
        <taxon>Clostridia</taxon>
        <taxon>Lachnospirales</taxon>
        <taxon>Lachnospiraceae</taxon>
        <taxon>Roseburia</taxon>
    </lineage>
</organism>
<evidence type="ECO:0000256" key="1">
    <source>
        <dbReference type="PROSITE-ProRule" id="PRU00110"/>
    </source>
</evidence>
<dbReference type="InterPro" id="IPR036641">
    <property type="entry name" value="HPT_dom_sf"/>
</dbReference>
<evidence type="ECO:0000313" key="3">
    <source>
        <dbReference type="EMBL" id="RHA68008.1"/>
    </source>
</evidence>
<evidence type="ECO:0000259" key="2">
    <source>
        <dbReference type="PROSITE" id="PS50894"/>
    </source>
</evidence>
<feature type="domain" description="HPt" evidence="2">
    <location>
        <begin position="19"/>
        <end position="115"/>
    </location>
</feature>
<dbReference type="RefSeq" id="WP_118590951.1">
    <property type="nucleotide sequence ID" value="NZ_QSFP01000006.1"/>
</dbReference>
<keyword evidence="1" id="KW-0597">Phosphoprotein</keyword>
<dbReference type="SUPFAM" id="SSF47226">
    <property type="entry name" value="Histidine-containing phosphotransfer domain, HPT domain"/>
    <property type="match status" value="1"/>
</dbReference>
<comment type="caution">
    <text evidence="3">The sequence shown here is derived from an EMBL/GenBank/DDBJ whole genome shotgun (WGS) entry which is preliminary data.</text>
</comment>
<accession>A0A3R6A4I2</accession>
<name>A0A3R6A4I2_9FIRM</name>
<dbReference type="Pfam" id="PF01627">
    <property type="entry name" value="Hpt"/>
    <property type="match status" value="1"/>
</dbReference>
<dbReference type="InterPro" id="IPR008207">
    <property type="entry name" value="Sig_transdc_His_kin_Hpt_dom"/>
</dbReference>